<keyword evidence="5" id="KW-1185">Reference proteome</keyword>
<dbReference type="InterPro" id="IPR029466">
    <property type="entry name" value="NAM-associated_C"/>
</dbReference>
<organism evidence="4 5">
    <name type="scientific">Carya illinoinensis</name>
    <name type="common">Pecan</name>
    <dbReference type="NCBI Taxonomy" id="32201"/>
    <lineage>
        <taxon>Eukaryota</taxon>
        <taxon>Viridiplantae</taxon>
        <taxon>Streptophyta</taxon>
        <taxon>Embryophyta</taxon>
        <taxon>Tracheophyta</taxon>
        <taxon>Spermatophyta</taxon>
        <taxon>Magnoliopsida</taxon>
        <taxon>eudicotyledons</taxon>
        <taxon>Gunneridae</taxon>
        <taxon>Pentapetalae</taxon>
        <taxon>rosids</taxon>
        <taxon>fabids</taxon>
        <taxon>Fagales</taxon>
        <taxon>Juglandaceae</taxon>
        <taxon>Carya</taxon>
    </lineage>
</organism>
<dbReference type="PANTHER" id="PTHR45125:SF3">
    <property type="entry name" value="NO-APICAL-MERISTEM-ASSOCIATED CARBOXY-TERMINAL DOMAIN PROTEIN"/>
    <property type="match status" value="1"/>
</dbReference>
<evidence type="ECO:0000256" key="1">
    <source>
        <dbReference type="SAM" id="Coils"/>
    </source>
</evidence>
<protein>
    <recommendedName>
        <fullName evidence="3">No apical meristem-associated C-terminal domain-containing protein</fullName>
    </recommendedName>
</protein>
<sequence length="350" mass="41478">MDSQNPGHMYFTNLPSQNPQLDPTYGGQSGTSPLTLDDSPPLPPNEPIGNRKSVRGANFTPEEDKLLVSTWLNCSLDAVQGTDQKHAQLWEKISEYFQQFKETSHERTIKSLIHRWSVIQKATKSFFEKAKVMYQALEKCSFQFEHCWHLLKDQPKWIWRATKDDPKRRKTMSPSPTPTRCSGATVDSVFYMEVDNVMENEVIELDRPIGRKAEKGKRKAQGRQAEENFQLRKMKYTLLEESRAQEKEFYFMKAEKMEYDKEKEEQKLHLEDERLRLEVEKMRIEAEKEQNRIRQEDERLRLEAEKVELAKKESDQRIMMMDVSVMPEMQRLYFQQLQREIISRRNTSKD</sequence>
<feature type="domain" description="No apical meristem-associated C-terminal" evidence="3">
    <location>
        <begin position="142"/>
        <end position="341"/>
    </location>
</feature>
<dbReference type="PANTHER" id="PTHR45125">
    <property type="entry name" value="F21J9.4-RELATED"/>
    <property type="match status" value="1"/>
</dbReference>
<evidence type="ECO:0000313" key="5">
    <source>
        <dbReference type="Proteomes" id="UP000811609"/>
    </source>
</evidence>
<evidence type="ECO:0000313" key="4">
    <source>
        <dbReference type="EMBL" id="KAG6634190.1"/>
    </source>
</evidence>
<comment type="caution">
    <text evidence="4">The sequence shown here is derived from an EMBL/GenBank/DDBJ whole genome shotgun (WGS) entry which is preliminary data.</text>
</comment>
<dbReference type="Proteomes" id="UP000811609">
    <property type="component" value="Chromosome 12"/>
</dbReference>
<evidence type="ECO:0000256" key="2">
    <source>
        <dbReference type="SAM" id="MobiDB-lite"/>
    </source>
</evidence>
<name>A0A8T1NZX2_CARIL</name>
<feature type="region of interest" description="Disordered" evidence="2">
    <location>
        <begin position="1"/>
        <end position="56"/>
    </location>
</feature>
<accession>A0A8T1NZX2</accession>
<keyword evidence="1" id="KW-0175">Coiled coil</keyword>
<feature type="coiled-coil region" evidence="1">
    <location>
        <begin position="267"/>
        <end position="313"/>
    </location>
</feature>
<dbReference type="EMBL" id="CM031820">
    <property type="protein sequence ID" value="KAG6634190.1"/>
    <property type="molecule type" value="Genomic_DNA"/>
</dbReference>
<proteinExistence type="predicted"/>
<gene>
    <name evidence="4" type="ORF">CIPAW_12G101800</name>
</gene>
<dbReference type="Pfam" id="PF14303">
    <property type="entry name" value="NAM-associated"/>
    <property type="match status" value="1"/>
</dbReference>
<evidence type="ECO:0000259" key="3">
    <source>
        <dbReference type="Pfam" id="PF14303"/>
    </source>
</evidence>
<dbReference type="AlphaFoldDB" id="A0A8T1NZX2"/>
<reference evidence="4" key="1">
    <citation type="submission" date="2020-12" db="EMBL/GenBank/DDBJ databases">
        <title>WGS assembly of Carya illinoinensis cv. Pawnee.</title>
        <authorList>
            <person name="Platts A."/>
            <person name="Shu S."/>
            <person name="Wright S."/>
            <person name="Barry K."/>
            <person name="Edger P."/>
            <person name="Pires J.C."/>
            <person name="Schmutz J."/>
        </authorList>
    </citation>
    <scope>NUCLEOTIDE SEQUENCE</scope>
    <source>
        <tissue evidence="4">Leaf</tissue>
    </source>
</reference>